<name>A0A6C0AVR6_9ZZZZ</name>
<sequence length="486" mass="56142">MKNYNILTNFFKKPNKRVLGLKNNNNWYWMSNEHMIKNINDASNILTSLSVNKGDRIVYQGKNSLEWLSWNLAVQSKGAIWVPMYADQSKEYCQYIVNDCTPKIAITDGTNYYSNTVNIDNKINSSGYSNEKEINIVDTNKDDISTLIYTSGTTGNPKGVMLSHDNLTSNIKTLESRFKDINYKTTSLNILPWAHVYSLTTELYYNLYRNNSIAITSDKTTFINEMREVRPNVLYIVPRILDLIKQKLDKYDIPLFNHTISYILKYMLGGNIKYIFIGGAKLNDSTKFFFIRNGIKICEGYGTTETSPMISVNHYSHPRNIYSIGKILDNIEVHIENGEILVSGPNIMKGYWNNLEKTNEVLINRNNKLWYKTGDSGYLRKGFLYYNGRIGDNYKLSNGKFVNVNEIESKIKRYIPTNFIVYGEGMDSSILIVEKPFNNSTLNIINKKLDKHLHISDVIHVDDFSKYLTPKMSIKRKLLIKDFIKN</sequence>
<dbReference type="PROSITE" id="PS00455">
    <property type="entry name" value="AMP_BINDING"/>
    <property type="match status" value="1"/>
</dbReference>
<dbReference type="PANTHER" id="PTHR43272:SF33">
    <property type="entry name" value="AMP-BINDING DOMAIN-CONTAINING PROTEIN-RELATED"/>
    <property type="match status" value="1"/>
</dbReference>
<evidence type="ECO:0000313" key="4">
    <source>
        <dbReference type="EMBL" id="QHS84027.1"/>
    </source>
</evidence>
<dbReference type="EMBL" id="MN738771">
    <property type="protein sequence ID" value="QHS84027.1"/>
    <property type="molecule type" value="Genomic_DNA"/>
</dbReference>
<dbReference type="InterPro" id="IPR020845">
    <property type="entry name" value="AMP-binding_CS"/>
</dbReference>
<dbReference type="Pfam" id="PF00501">
    <property type="entry name" value="AMP-binding"/>
    <property type="match status" value="1"/>
</dbReference>
<dbReference type="GO" id="GO:0004467">
    <property type="term" value="F:long-chain fatty acid-CoA ligase activity"/>
    <property type="evidence" value="ECO:0007669"/>
    <property type="project" value="TreeGrafter"/>
</dbReference>
<evidence type="ECO:0000259" key="3">
    <source>
        <dbReference type="Pfam" id="PF00501"/>
    </source>
</evidence>
<dbReference type="PANTHER" id="PTHR43272">
    <property type="entry name" value="LONG-CHAIN-FATTY-ACID--COA LIGASE"/>
    <property type="match status" value="1"/>
</dbReference>
<proteinExistence type="predicted"/>
<organism evidence="4">
    <name type="scientific">viral metagenome</name>
    <dbReference type="NCBI Taxonomy" id="1070528"/>
    <lineage>
        <taxon>unclassified sequences</taxon>
        <taxon>metagenomes</taxon>
        <taxon>organismal metagenomes</taxon>
    </lineage>
</organism>
<dbReference type="InterPro" id="IPR000873">
    <property type="entry name" value="AMP-dep_synth/lig_dom"/>
</dbReference>
<keyword evidence="1" id="KW-0547">Nucleotide-binding</keyword>
<dbReference type="SUPFAM" id="SSF56801">
    <property type="entry name" value="Acetyl-CoA synthetase-like"/>
    <property type="match status" value="1"/>
</dbReference>
<evidence type="ECO:0000256" key="1">
    <source>
        <dbReference type="ARBA" id="ARBA00022741"/>
    </source>
</evidence>
<dbReference type="GO" id="GO:0016020">
    <property type="term" value="C:membrane"/>
    <property type="evidence" value="ECO:0007669"/>
    <property type="project" value="TreeGrafter"/>
</dbReference>
<dbReference type="GO" id="GO:0005524">
    <property type="term" value="F:ATP binding"/>
    <property type="evidence" value="ECO:0007669"/>
    <property type="project" value="UniProtKB-KW"/>
</dbReference>
<feature type="domain" description="AMP-dependent synthetase/ligase" evidence="3">
    <location>
        <begin position="12"/>
        <end position="352"/>
    </location>
</feature>
<dbReference type="InterPro" id="IPR042099">
    <property type="entry name" value="ANL_N_sf"/>
</dbReference>
<dbReference type="AlphaFoldDB" id="A0A6C0AVR6"/>
<dbReference type="Gene3D" id="3.40.50.12780">
    <property type="entry name" value="N-terminal domain of ligase-like"/>
    <property type="match status" value="1"/>
</dbReference>
<reference evidence="4" key="1">
    <citation type="journal article" date="2020" name="Nature">
        <title>Giant virus diversity and host interactions through global metagenomics.</title>
        <authorList>
            <person name="Schulz F."/>
            <person name="Roux S."/>
            <person name="Paez-Espino D."/>
            <person name="Jungbluth S."/>
            <person name="Walsh D.A."/>
            <person name="Denef V.J."/>
            <person name="McMahon K.D."/>
            <person name="Konstantinidis K.T."/>
            <person name="Eloe-Fadrosh E.A."/>
            <person name="Kyrpides N.C."/>
            <person name="Woyke T."/>
        </authorList>
    </citation>
    <scope>NUCLEOTIDE SEQUENCE</scope>
    <source>
        <strain evidence="4">GVMAG-S-ERX555965-48</strain>
    </source>
</reference>
<protein>
    <recommendedName>
        <fullName evidence="3">AMP-dependent synthetase/ligase domain-containing protein</fullName>
    </recommendedName>
</protein>
<accession>A0A6C0AVR6</accession>
<keyword evidence="2" id="KW-0067">ATP-binding</keyword>
<evidence type="ECO:0000256" key="2">
    <source>
        <dbReference type="ARBA" id="ARBA00022840"/>
    </source>
</evidence>